<dbReference type="Gene3D" id="2.170.260.10">
    <property type="entry name" value="paz domain"/>
    <property type="match status" value="1"/>
</dbReference>
<dbReference type="EMBL" id="VYZN01000060">
    <property type="protein sequence ID" value="KAE9525477.1"/>
    <property type="molecule type" value="Genomic_DNA"/>
</dbReference>
<dbReference type="InterPro" id="IPR036085">
    <property type="entry name" value="PAZ_dom_sf"/>
</dbReference>
<accession>A0A6G0T3Z4</accession>
<dbReference type="CDD" id="cd02846">
    <property type="entry name" value="PAZ_argonaute_like"/>
    <property type="match status" value="1"/>
</dbReference>
<dbReference type="Pfam" id="PF16488">
    <property type="entry name" value="ArgoL2"/>
    <property type="match status" value="1"/>
</dbReference>
<keyword evidence="2" id="KW-0943">RNA-mediated gene silencing</keyword>
<dbReference type="Gene3D" id="3.40.50.2300">
    <property type="match status" value="1"/>
</dbReference>
<dbReference type="SUPFAM" id="SSF53098">
    <property type="entry name" value="Ribonuclease H-like"/>
    <property type="match status" value="1"/>
</dbReference>
<dbReference type="InterPro" id="IPR032473">
    <property type="entry name" value="Argonaute_Mid_dom"/>
</dbReference>
<comment type="similarity">
    <text evidence="1">Belongs to the argonaute family. Ago subfamily.</text>
</comment>
<dbReference type="GO" id="GO:0034587">
    <property type="term" value="P:piRNA processing"/>
    <property type="evidence" value="ECO:0007669"/>
    <property type="project" value="UniProtKB-ARBA"/>
</dbReference>
<dbReference type="GO" id="GO:0003723">
    <property type="term" value="F:RNA binding"/>
    <property type="evidence" value="ECO:0007669"/>
    <property type="project" value="InterPro"/>
</dbReference>
<proteinExistence type="inferred from homology"/>
<dbReference type="Pfam" id="PF02171">
    <property type="entry name" value="Piwi"/>
    <property type="match status" value="2"/>
</dbReference>
<dbReference type="OrthoDB" id="10252740at2759"/>
<dbReference type="Gene3D" id="3.30.420.10">
    <property type="entry name" value="Ribonuclease H-like superfamily/Ribonuclease H"/>
    <property type="match status" value="2"/>
</dbReference>
<dbReference type="InterPro" id="IPR003100">
    <property type="entry name" value="PAZ_dom"/>
</dbReference>
<dbReference type="SMART" id="SM00949">
    <property type="entry name" value="PAZ"/>
    <property type="match status" value="1"/>
</dbReference>
<name>A0A6G0T3Z4_APHGL</name>
<dbReference type="Pfam" id="PF08699">
    <property type="entry name" value="ArgoL1"/>
    <property type="match status" value="1"/>
</dbReference>
<sequence>MCFDITHRRAFACVVIHMLTSWSPRYRELQIPSWTSGQQWLHRRRVDRHRPRGRPVTNLHTYIAPASAPPVLVPVTVSLTSKMNVLQPAQTASTPALQPQLVNVTVFNRPSRPNLGLKGRPIILRANHFHISMPRGFVHHYKIYIQPDNCPRMVNHEIICAMVSAYSQVFDSVRPVYDGRNNFFTKDPLSIGKDKVELEVTLPGGAKDKIFCVYIKWLFQISLFALEEALEGRTRQIPYDTNFALDVIIRYFPLMTYTPVGRSFFPPEGDYYSLSGDREIWHGFHQSVKPSKWKLMLNIDVTATVFHKAQSMIEFMCELLNIQNIRNQCKTLSDAQILKFAKEIKGFKIEVTHCGKMRRKYKVCNVTSKSAKALTFPLQLENGQTVACTVAKYFLDKYKIKLRYSYLPCLHVGQEHGHIYLPIETTVINVPDREQEINSLIRQANLNNGSYLQEFGLTISNNMMEVCGRILPPPKLQYERISCSTNIAQQGVWDMRGKQFFTGVEICIWALVCSVSQNTIRENELKNFITQLQTISNEAGKYAKGIDSVESVFNYLKSTFTGLQLLIIVLPGKTRVYAEVKRVGDNVLGIATQCVQAKNVTSPSFQINVKLGGINSILVPSIRSKVFNEPLLFLGASIFHPSVYDINNQSIAAVVGSMDAHPSRYTSTVLLQQYRQENIQELSSMVKELLIMFYKSTGGFKPHRVILYRDGVTEKQFSRVLQYELAAIREAYYSVLIKGTIWKIRHRGIQGTSRPSHYYVLWDDNNFESDELQNLTYQLCYTYVRCTRFVSIPAPLYYAHLVTLRARYHLAKKEDWAIKS</sequence>
<dbReference type="PROSITE" id="PS50822">
    <property type="entry name" value="PIWI"/>
    <property type="match status" value="1"/>
</dbReference>
<dbReference type="PROSITE" id="PS50821">
    <property type="entry name" value="PAZ"/>
    <property type="match status" value="1"/>
</dbReference>
<dbReference type="Proteomes" id="UP000475862">
    <property type="component" value="Unassembled WGS sequence"/>
</dbReference>
<dbReference type="SMART" id="SM00950">
    <property type="entry name" value="Piwi"/>
    <property type="match status" value="1"/>
</dbReference>
<dbReference type="Pfam" id="PF02170">
    <property type="entry name" value="PAZ"/>
    <property type="match status" value="1"/>
</dbReference>
<feature type="domain" description="PAZ" evidence="3">
    <location>
        <begin position="311"/>
        <end position="430"/>
    </location>
</feature>
<dbReference type="InterPro" id="IPR012337">
    <property type="entry name" value="RNaseH-like_sf"/>
</dbReference>
<dbReference type="InterPro" id="IPR032472">
    <property type="entry name" value="ArgoL2"/>
</dbReference>
<dbReference type="InterPro" id="IPR036397">
    <property type="entry name" value="RNaseH_sf"/>
</dbReference>
<keyword evidence="6" id="KW-1185">Reference proteome</keyword>
<evidence type="ECO:0000313" key="6">
    <source>
        <dbReference type="Proteomes" id="UP000475862"/>
    </source>
</evidence>
<gene>
    <name evidence="5" type="ORF">AGLY_014277</name>
</gene>
<evidence type="ECO:0000259" key="4">
    <source>
        <dbReference type="PROSITE" id="PS50822"/>
    </source>
</evidence>
<organism evidence="5 6">
    <name type="scientific">Aphis glycines</name>
    <name type="common">Soybean aphid</name>
    <dbReference type="NCBI Taxonomy" id="307491"/>
    <lineage>
        <taxon>Eukaryota</taxon>
        <taxon>Metazoa</taxon>
        <taxon>Ecdysozoa</taxon>
        <taxon>Arthropoda</taxon>
        <taxon>Hexapoda</taxon>
        <taxon>Insecta</taxon>
        <taxon>Pterygota</taxon>
        <taxon>Neoptera</taxon>
        <taxon>Paraneoptera</taxon>
        <taxon>Hemiptera</taxon>
        <taxon>Sternorrhyncha</taxon>
        <taxon>Aphidomorpha</taxon>
        <taxon>Aphidoidea</taxon>
        <taxon>Aphididae</taxon>
        <taxon>Aphidini</taxon>
        <taxon>Aphis</taxon>
        <taxon>Aphis</taxon>
    </lineage>
</organism>
<feature type="domain" description="Piwi" evidence="4">
    <location>
        <begin position="565"/>
        <end position="811"/>
    </location>
</feature>
<comment type="caution">
    <text evidence="5">The sequence shown here is derived from an EMBL/GenBank/DDBJ whole genome shotgun (WGS) entry which is preliminary data.</text>
</comment>
<evidence type="ECO:0000259" key="3">
    <source>
        <dbReference type="PROSITE" id="PS50821"/>
    </source>
</evidence>
<dbReference type="Pfam" id="PF16487">
    <property type="entry name" value="ArgoMid"/>
    <property type="match status" value="1"/>
</dbReference>
<dbReference type="InterPro" id="IPR003165">
    <property type="entry name" value="Piwi"/>
</dbReference>
<evidence type="ECO:0000256" key="1">
    <source>
        <dbReference type="ARBA" id="ARBA00008201"/>
    </source>
</evidence>
<dbReference type="InterPro" id="IPR014811">
    <property type="entry name" value="ArgoL1"/>
</dbReference>
<dbReference type="SUPFAM" id="SSF101690">
    <property type="entry name" value="PAZ domain"/>
    <property type="match status" value="1"/>
</dbReference>
<evidence type="ECO:0008006" key="7">
    <source>
        <dbReference type="Google" id="ProtNLM"/>
    </source>
</evidence>
<dbReference type="Pfam" id="PF16486">
    <property type="entry name" value="ArgoN"/>
    <property type="match status" value="1"/>
</dbReference>
<evidence type="ECO:0000256" key="2">
    <source>
        <dbReference type="ARBA" id="ARBA00023158"/>
    </source>
</evidence>
<dbReference type="PANTHER" id="PTHR22891">
    <property type="entry name" value="EUKARYOTIC TRANSLATION INITIATION FACTOR 2C"/>
    <property type="match status" value="1"/>
</dbReference>
<dbReference type="InterPro" id="IPR032474">
    <property type="entry name" value="Argonaute_N"/>
</dbReference>
<protein>
    <recommendedName>
        <fullName evidence="7">Piwi domain-containing protein</fullName>
    </recommendedName>
</protein>
<dbReference type="SMART" id="SM01163">
    <property type="entry name" value="DUF1785"/>
    <property type="match status" value="1"/>
</dbReference>
<dbReference type="FunFam" id="2.170.260.10:FF:000001">
    <property type="entry name" value="Protein argonaute-2"/>
    <property type="match status" value="1"/>
</dbReference>
<reference evidence="5 6" key="1">
    <citation type="submission" date="2019-08" db="EMBL/GenBank/DDBJ databases">
        <title>The genome of the soybean aphid Biotype 1, its phylome, world population structure and adaptation to the North American continent.</title>
        <authorList>
            <person name="Giordano R."/>
            <person name="Donthu R.K."/>
            <person name="Hernandez A.G."/>
            <person name="Wright C.L."/>
            <person name="Zimin A.V."/>
        </authorList>
    </citation>
    <scope>NUCLEOTIDE SEQUENCE [LARGE SCALE GENOMIC DNA]</scope>
    <source>
        <tissue evidence="5">Whole aphids</tissue>
    </source>
</reference>
<dbReference type="AlphaFoldDB" id="A0A6G0T3Z4"/>
<evidence type="ECO:0000313" key="5">
    <source>
        <dbReference type="EMBL" id="KAE9525477.1"/>
    </source>
</evidence>